<feature type="compositionally biased region" description="Polar residues" evidence="1">
    <location>
        <begin position="1"/>
        <end position="21"/>
    </location>
</feature>
<organism evidence="3 4">
    <name type="scientific">Marasmius tenuissimus</name>
    <dbReference type="NCBI Taxonomy" id="585030"/>
    <lineage>
        <taxon>Eukaryota</taxon>
        <taxon>Fungi</taxon>
        <taxon>Dikarya</taxon>
        <taxon>Basidiomycota</taxon>
        <taxon>Agaricomycotina</taxon>
        <taxon>Agaricomycetes</taxon>
        <taxon>Agaricomycetidae</taxon>
        <taxon>Agaricales</taxon>
        <taxon>Marasmiineae</taxon>
        <taxon>Marasmiaceae</taxon>
        <taxon>Marasmius</taxon>
    </lineage>
</organism>
<feature type="compositionally biased region" description="Polar residues" evidence="1">
    <location>
        <begin position="135"/>
        <end position="145"/>
    </location>
</feature>
<feature type="compositionally biased region" description="Polar residues" evidence="1">
    <location>
        <begin position="727"/>
        <end position="738"/>
    </location>
</feature>
<evidence type="ECO:0000313" key="3">
    <source>
        <dbReference type="EMBL" id="KAL0063112.1"/>
    </source>
</evidence>
<feature type="compositionally biased region" description="Basic and acidic residues" evidence="1">
    <location>
        <begin position="1029"/>
        <end position="1040"/>
    </location>
</feature>
<feature type="compositionally biased region" description="Acidic residues" evidence="1">
    <location>
        <begin position="1211"/>
        <end position="1221"/>
    </location>
</feature>
<gene>
    <name evidence="3" type="ORF">AAF712_010020</name>
</gene>
<feature type="compositionally biased region" description="Low complexity" evidence="1">
    <location>
        <begin position="48"/>
        <end position="60"/>
    </location>
</feature>
<feature type="compositionally biased region" description="Low complexity" evidence="1">
    <location>
        <begin position="74"/>
        <end position="85"/>
    </location>
</feature>
<feature type="compositionally biased region" description="Acidic residues" evidence="1">
    <location>
        <begin position="1134"/>
        <end position="1143"/>
    </location>
</feature>
<evidence type="ECO:0000259" key="2">
    <source>
        <dbReference type="Pfam" id="PF09444"/>
    </source>
</evidence>
<feature type="compositionally biased region" description="Basic and acidic residues" evidence="1">
    <location>
        <begin position="998"/>
        <end position="1007"/>
    </location>
</feature>
<feature type="compositionally biased region" description="Acidic residues" evidence="1">
    <location>
        <begin position="1041"/>
        <end position="1050"/>
    </location>
</feature>
<evidence type="ECO:0000256" key="1">
    <source>
        <dbReference type="SAM" id="MobiDB-lite"/>
    </source>
</evidence>
<comment type="caution">
    <text evidence="3">The sequence shown here is derived from an EMBL/GenBank/DDBJ whole genome shotgun (WGS) entry which is preliminary data.</text>
</comment>
<dbReference type="Proteomes" id="UP001437256">
    <property type="component" value="Unassembled WGS sequence"/>
</dbReference>
<feature type="compositionally biased region" description="Low complexity" evidence="1">
    <location>
        <begin position="754"/>
        <end position="768"/>
    </location>
</feature>
<feature type="compositionally biased region" description="Acidic residues" evidence="1">
    <location>
        <begin position="543"/>
        <end position="559"/>
    </location>
</feature>
<sequence>MPLSKQDSIVADSTATSSPSRAITPVKRPTKTYGRGPSTLDAEHHRSSSSSSASGYSTGSIYRTGPPNSREEVPPSSEPANSSPSQRLRQVEEDDDDDSSPRNASPKHNFGWFQRLKDIDAEFDDNDLGVDENEGQSSVAGSSQMAVPEQVFEQRKSEETSSSLAPSKPLTSLKDAPFNESLSTLASSSQAASHPDSGPNSPQVTSRKRVSRRVIDEEESGGEQDPEESSPAKPFPISSPRAPSPTPPTSDEDMPITKSVKKGKGKASLTRDSVPPLQFEEETPAKSGGNETKPQKKQRKPKPPTKKEQQEMYKERSRINASRPAHIPHHESARDRSTKAFLARHRPAEASTSSRVAFDLDLPPLDDSDDEAPELASALKTAKDHKPAASEETKQRLAEQKQRVLNQMTVRHPVDNDDDELEIVPTVSSSKGRSIVIRAGKQPQPRSAPTSTRKPNPAKREPPKPVCKETNRPLDPKAVKEMEFKKVRAFESAARQMKQEKWLRNGGTLAETRTEAEGSSSLQALLKRGLARRDNDIHKGDQDAGDEDEDDGSDDEWNPEVEAQLRGSASPEPEGEEEEGEENFGGEMEVDSQDVTMVDTADDEATLEPSQEEPLKLKRARRNNVLVDSDSERENDENAAPAPLSTTRVESFEDEDTGTATGHRRDSVSSLDGATEDENDKENDTRRMYDRSEDKENTAVVRHSAGPSRPLLGSRQSSLRGREVLSTPLSMSPGNQRQGSDEENDENVLSQRKPLQPLPSSESLLASPTAFLNRVRQAQPDPLSTPSGDEGSSGLEPALNIIGPRPDAGFSQFSDDESENVMSKPLVGGFADLFESGTQASPHRTLVASRRAPAALGLTQDVEGQPMLAVDEKLKRQADEIFEKEQGWVIERADKGTDKQPELYINDAGFLTQTRPEGTPDIYRPMPTQTQQSLSRQTSQVLFSQRRALSEVSLTPTASTQRTPFRDISYTESDFDMPDTTLQDSPSNDGRLRRLKKRDGSPSKHEGQMLPPPLALSDSFQLKPKKIKAPKEKRPAKSEFVEGEAEESDEERTFGFIKPRDGDDEEDEDDEAQDKSLATLVDDKEMNEDEVNPEAVMEKYKEHEKEDDKKLEELHQRAAGGELRTKRKYRTMLDDSDEEEGEDGSNAQARRKMAKGGNISRDNIKQMGEDPQTRAFYESYAKTIRDDDDDSGLGYLQTPDVTMGDATAVAEGDEEDEEEGDDRYVGKRQLEDELRQAAQSGQGEEMPQFDPLDLTWTDKDEDGPKVKVKAFSGPRITDRRAANHRNEQIEIDSESQRFSFLDTDESRSRSEKWAVGENRSRARGGNGMSKGASVTGLRGRPIAEGKGSLRRGTASGSKDSGAVTSRSTKPLKAAQSMLKRTEQDRNDAGTDENLGGMVSYQITILVNESFNEIADAPTTGSGTSYNVFSSLSELEYNLV</sequence>
<feature type="compositionally biased region" description="Basic and acidic residues" evidence="1">
    <location>
        <begin position="458"/>
        <end position="480"/>
    </location>
</feature>
<feature type="compositionally biased region" description="Basic and acidic residues" evidence="1">
    <location>
        <begin position="305"/>
        <end position="318"/>
    </location>
</feature>
<feature type="compositionally biased region" description="Acidic residues" evidence="1">
    <location>
        <begin position="121"/>
        <end position="134"/>
    </location>
</feature>
<proteinExistence type="predicted"/>
<name>A0ABR2ZPP5_9AGAR</name>
<feature type="region of interest" description="Disordered" evidence="1">
    <location>
        <begin position="1"/>
        <end position="480"/>
    </location>
</feature>
<feature type="compositionally biased region" description="Basic and acidic residues" evidence="1">
    <location>
        <begin position="1256"/>
        <end position="1265"/>
    </location>
</feature>
<evidence type="ECO:0000313" key="4">
    <source>
        <dbReference type="Proteomes" id="UP001437256"/>
    </source>
</evidence>
<feature type="compositionally biased region" description="Basic and acidic residues" evidence="1">
    <location>
        <begin position="1096"/>
        <end position="1116"/>
    </location>
</feature>
<keyword evidence="4" id="KW-1185">Reference proteome</keyword>
<feature type="compositionally biased region" description="Basic and acidic residues" evidence="1">
    <location>
        <begin position="1222"/>
        <end position="1235"/>
    </location>
</feature>
<feature type="compositionally biased region" description="Basic and acidic residues" evidence="1">
    <location>
        <begin position="1162"/>
        <end position="1172"/>
    </location>
</feature>
<feature type="compositionally biased region" description="Basic and acidic residues" evidence="1">
    <location>
        <begin position="531"/>
        <end position="542"/>
    </location>
</feature>
<dbReference type="Pfam" id="PF09444">
    <property type="entry name" value="MRC1"/>
    <property type="match status" value="1"/>
</dbReference>
<dbReference type="InterPro" id="IPR018564">
    <property type="entry name" value="Repl_chkpnt_MRC1_dom"/>
</dbReference>
<feature type="compositionally biased region" description="Basic and acidic residues" evidence="1">
    <location>
        <begin position="682"/>
        <end position="697"/>
    </location>
</feature>
<feature type="compositionally biased region" description="Acidic residues" evidence="1">
    <location>
        <begin position="573"/>
        <end position="592"/>
    </location>
</feature>
<feature type="compositionally biased region" description="Polar residues" evidence="1">
    <location>
        <begin position="952"/>
        <end position="963"/>
    </location>
</feature>
<protein>
    <recommendedName>
        <fullName evidence="2">DNA replication checkpoint mediator MRC1 domain-containing protein</fullName>
    </recommendedName>
</protein>
<feature type="compositionally biased region" description="Basic residues" evidence="1">
    <location>
        <begin position="295"/>
        <end position="304"/>
    </location>
</feature>
<feature type="compositionally biased region" description="Acidic residues" evidence="1">
    <location>
        <begin position="364"/>
        <end position="373"/>
    </location>
</feature>
<feature type="compositionally biased region" description="Low complexity" evidence="1">
    <location>
        <begin position="181"/>
        <end position="193"/>
    </location>
</feature>
<feature type="domain" description="DNA replication checkpoint mediator MRC1" evidence="2">
    <location>
        <begin position="1036"/>
        <end position="1178"/>
    </location>
</feature>
<feature type="compositionally biased region" description="Basic and acidic residues" evidence="1">
    <location>
        <begin position="1276"/>
        <end position="1288"/>
    </location>
</feature>
<feature type="compositionally biased region" description="Basic and acidic residues" evidence="1">
    <location>
        <begin position="328"/>
        <end position="338"/>
    </location>
</feature>
<accession>A0ABR2ZPP5</accession>
<feature type="region of interest" description="Disordered" evidence="1">
    <location>
        <begin position="900"/>
        <end position="1393"/>
    </location>
</feature>
<feature type="compositionally biased region" description="Polar residues" evidence="1">
    <location>
        <begin position="444"/>
        <end position="454"/>
    </location>
</feature>
<feature type="compositionally biased region" description="Acidic residues" evidence="1">
    <location>
        <begin position="216"/>
        <end position="228"/>
    </location>
</feature>
<feature type="region of interest" description="Disordered" evidence="1">
    <location>
        <begin position="492"/>
        <end position="822"/>
    </location>
</feature>
<feature type="compositionally biased region" description="Basic and acidic residues" evidence="1">
    <location>
        <begin position="1304"/>
        <end position="1320"/>
    </location>
</feature>
<feature type="compositionally biased region" description="Basic and acidic residues" evidence="1">
    <location>
        <begin position="381"/>
        <end position="402"/>
    </location>
</feature>
<feature type="compositionally biased region" description="Low complexity" evidence="1">
    <location>
        <begin position="928"/>
        <end position="940"/>
    </location>
</feature>
<feature type="compositionally biased region" description="Polar residues" evidence="1">
    <location>
        <begin position="1354"/>
        <end position="1368"/>
    </location>
</feature>
<feature type="compositionally biased region" description="Basic and acidic residues" evidence="1">
    <location>
        <begin position="1379"/>
        <end position="1388"/>
    </location>
</feature>
<feature type="compositionally biased region" description="Acidic residues" evidence="1">
    <location>
        <begin position="1062"/>
        <end position="1072"/>
    </location>
</feature>
<reference evidence="3 4" key="1">
    <citation type="submission" date="2024-05" db="EMBL/GenBank/DDBJ databases">
        <title>A draft genome resource for the thread blight pathogen Marasmius tenuissimus strain MS-2.</title>
        <authorList>
            <person name="Yulfo-Soto G.E."/>
            <person name="Baruah I.K."/>
            <person name="Amoako-Attah I."/>
            <person name="Bukari Y."/>
            <person name="Meinhardt L.W."/>
            <person name="Bailey B.A."/>
            <person name="Cohen S.P."/>
        </authorList>
    </citation>
    <scope>NUCLEOTIDE SEQUENCE [LARGE SCALE GENOMIC DNA]</scope>
    <source>
        <strain evidence="3 4">MS-2</strain>
    </source>
</reference>
<dbReference type="EMBL" id="JBBXMP010000088">
    <property type="protein sequence ID" value="KAL0063112.1"/>
    <property type="molecule type" value="Genomic_DNA"/>
</dbReference>